<dbReference type="EMBL" id="UARK01000001">
    <property type="protein sequence ID" value="SPW23995.1"/>
    <property type="molecule type" value="Genomic_DNA"/>
</dbReference>
<dbReference type="RefSeq" id="WP_005524729.1">
    <property type="nucleotide sequence ID" value="NZ_CP050134.2"/>
</dbReference>
<dbReference type="PANTHER" id="PTHR11735">
    <property type="entry name" value="TRNA N6-ADENOSINE THREONYLCARBAMOYLTRANSFERASE"/>
    <property type="match status" value="1"/>
</dbReference>
<dbReference type="InterPro" id="IPR000905">
    <property type="entry name" value="Gcp-like_dom"/>
</dbReference>
<protein>
    <submittedName>
        <fullName evidence="3">tRNA threonylcarbamoyladenosine biosynthesis protein Gcp</fullName>
    </submittedName>
</protein>
<feature type="domain" description="Gcp-like" evidence="2">
    <location>
        <begin position="32"/>
        <end position="143"/>
    </location>
</feature>
<dbReference type="NCBIfam" id="TIGR03725">
    <property type="entry name" value="T6A_YeaZ"/>
    <property type="match status" value="1"/>
</dbReference>
<feature type="region of interest" description="Disordered" evidence="1">
    <location>
        <begin position="198"/>
        <end position="228"/>
    </location>
</feature>
<name>A0A6H9XFA8_9CORY</name>
<comment type="caution">
    <text evidence="3">The sequence shown here is derived from an EMBL/GenBank/DDBJ whole genome shotgun (WGS) entry which is preliminary data.</text>
</comment>
<feature type="compositionally biased region" description="Basic and acidic residues" evidence="1">
    <location>
        <begin position="207"/>
        <end position="216"/>
    </location>
</feature>
<dbReference type="PANTHER" id="PTHR11735:SF11">
    <property type="entry name" value="TRNA THREONYLCARBAMOYLADENOSINE BIOSYNTHESIS PROTEIN TSAB"/>
    <property type="match status" value="1"/>
</dbReference>
<dbReference type="InterPro" id="IPR043129">
    <property type="entry name" value="ATPase_NBD"/>
</dbReference>
<dbReference type="InterPro" id="IPR022496">
    <property type="entry name" value="T6A_TsaB"/>
</dbReference>
<dbReference type="SUPFAM" id="SSF53067">
    <property type="entry name" value="Actin-like ATPase domain"/>
    <property type="match status" value="2"/>
</dbReference>
<gene>
    <name evidence="3" type="primary">gcp_2</name>
    <name evidence="3" type="ORF">NCTC10254_00359</name>
</gene>
<dbReference type="Proteomes" id="UP000249886">
    <property type="component" value="Unassembled WGS sequence"/>
</dbReference>
<dbReference type="Gene3D" id="3.30.420.40">
    <property type="match status" value="2"/>
</dbReference>
<sequence length="228" mass="24220">MNILAIDTATPALIVGVVCDGATRSETVLNDSRAHNELLVPATLRMLNDAHLTFSDLDAIVVGVGPGPFTGLRVGMATAAAFGDARHIPVYGVPTHDAIAHNLGDPDNLLVATDARRKEVYWSSYHGGQRVAGPEVCQPARLGEPTPESDYRLDRVDVMSVPAKLAPMLPAVLQETTVVSGVPLPADLVAVADFTGKPEPLQPLYLRRPDAKEPTKKAPSPAIVRKES</sequence>
<organism evidence="3 4">
    <name type="scientific">Corynebacterium matruchotii</name>
    <dbReference type="NCBI Taxonomy" id="43768"/>
    <lineage>
        <taxon>Bacteria</taxon>
        <taxon>Bacillati</taxon>
        <taxon>Actinomycetota</taxon>
        <taxon>Actinomycetes</taxon>
        <taxon>Mycobacteriales</taxon>
        <taxon>Corynebacteriaceae</taxon>
        <taxon>Corynebacterium</taxon>
    </lineage>
</organism>
<dbReference type="CDD" id="cd24032">
    <property type="entry name" value="ASKHA_NBD_TsaB"/>
    <property type="match status" value="1"/>
</dbReference>
<evidence type="ECO:0000313" key="3">
    <source>
        <dbReference type="EMBL" id="SPW23995.1"/>
    </source>
</evidence>
<dbReference type="AlphaFoldDB" id="A0A6H9XFA8"/>
<dbReference type="GO" id="GO:0005829">
    <property type="term" value="C:cytosol"/>
    <property type="evidence" value="ECO:0007669"/>
    <property type="project" value="TreeGrafter"/>
</dbReference>
<accession>A0A6H9XFA8</accession>
<dbReference type="GeneID" id="84573196"/>
<evidence type="ECO:0000313" key="4">
    <source>
        <dbReference type="Proteomes" id="UP000249886"/>
    </source>
</evidence>
<dbReference type="GO" id="GO:0002949">
    <property type="term" value="P:tRNA threonylcarbamoyladenosine modification"/>
    <property type="evidence" value="ECO:0007669"/>
    <property type="project" value="InterPro"/>
</dbReference>
<proteinExistence type="predicted"/>
<reference evidence="3 4" key="1">
    <citation type="submission" date="2018-06" db="EMBL/GenBank/DDBJ databases">
        <authorList>
            <consortium name="Pathogen Informatics"/>
            <person name="Doyle S."/>
        </authorList>
    </citation>
    <scope>NUCLEOTIDE SEQUENCE [LARGE SCALE GENOMIC DNA]</scope>
    <source>
        <strain evidence="3 4">NCTC10254</strain>
    </source>
</reference>
<evidence type="ECO:0000256" key="1">
    <source>
        <dbReference type="SAM" id="MobiDB-lite"/>
    </source>
</evidence>
<evidence type="ECO:0000259" key="2">
    <source>
        <dbReference type="Pfam" id="PF00814"/>
    </source>
</evidence>
<dbReference type="Pfam" id="PF00814">
    <property type="entry name" value="TsaD"/>
    <property type="match status" value="1"/>
</dbReference>